<dbReference type="EMBL" id="RQYF01000126">
    <property type="protein sequence ID" value="RRD86846.1"/>
    <property type="molecule type" value="Genomic_DNA"/>
</dbReference>
<organism evidence="2 3">
    <name type="scientific">Prevotella heparinolytica</name>
    <dbReference type="NCBI Taxonomy" id="28113"/>
    <lineage>
        <taxon>Bacteria</taxon>
        <taxon>Pseudomonadati</taxon>
        <taxon>Bacteroidota</taxon>
        <taxon>Bacteroidia</taxon>
        <taxon>Bacteroidales</taxon>
        <taxon>Bacteroidaceae</taxon>
        <taxon>Bacteroides</taxon>
    </lineage>
</organism>
<feature type="chain" id="PRO_5018326578" description="DUF4252 domain-containing protein" evidence="1">
    <location>
        <begin position="23"/>
        <end position="152"/>
    </location>
</feature>
<comment type="caution">
    <text evidence="2">The sequence shown here is derived from an EMBL/GenBank/DDBJ whole genome shotgun (WGS) entry which is preliminary data.</text>
</comment>
<keyword evidence="1" id="KW-0732">Signal</keyword>
<dbReference type="Proteomes" id="UP000279562">
    <property type="component" value="Unassembled WGS sequence"/>
</dbReference>
<accession>A0A3P1ZWD6</accession>
<evidence type="ECO:0000313" key="3">
    <source>
        <dbReference type="Proteomes" id="UP000279562"/>
    </source>
</evidence>
<evidence type="ECO:0000313" key="2">
    <source>
        <dbReference type="EMBL" id="RRD86846.1"/>
    </source>
</evidence>
<sequence length="152" mass="17429">MKKLIKASLVMVMAFCPLMVEAQEQQMNAEEAEQLLIEYAQEKTQACPVEEEKELYLIMMGYEDHQMNVVYSVSHENYEMGKNNQNLLRTNYIEEMKKNKEKRGMATLLTIADSSLALIFLDQSLGDDAINKPLTIAFSEDELKSILQDPVE</sequence>
<evidence type="ECO:0008006" key="4">
    <source>
        <dbReference type="Google" id="ProtNLM"/>
    </source>
</evidence>
<evidence type="ECO:0000256" key="1">
    <source>
        <dbReference type="SAM" id="SignalP"/>
    </source>
</evidence>
<gene>
    <name evidence="2" type="ORF">EII33_13775</name>
</gene>
<keyword evidence="3" id="KW-1185">Reference proteome</keyword>
<reference evidence="2 3" key="1">
    <citation type="submission" date="2018-11" db="EMBL/GenBank/DDBJ databases">
        <title>Genomes From Bacteria Associated with the Canine Oral Cavity: a Test Case for Automated Genome-Based Taxonomic Assignment.</title>
        <authorList>
            <person name="Coil D.A."/>
            <person name="Jospin G."/>
            <person name="Darling A.E."/>
            <person name="Wallis C."/>
            <person name="Davis I.J."/>
            <person name="Harris S."/>
            <person name="Eisen J.A."/>
            <person name="Holcombe L.J."/>
            <person name="O'Flynn C."/>
        </authorList>
    </citation>
    <scope>NUCLEOTIDE SEQUENCE [LARGE SCALE GENOMIC DNA]</scope>
    <source>
        <strain evidence="2 3">OH1047_COT-310</strain>
    </source>
</reference>
<protein>
    <recommendedName>
        <fullName evidence="4">DUF4252 domain-containing protein</fullName>
    </recommendedName>
</protein>
<proteinExistence type="predicted"/>
<name>A0A3P1ZWD6_9BACE</name>
<dbReference type="RefSeq" id="WP_125240186.1">
    <property type="nucleotide sequence ID" value="NZ_CAMEHQ010000047.1"/>
</dbReference>
<feature type="signal peptide" evidence="1">
    <location>
        <begin position="1"/>
        <end position="22"/>
    </location>
</feature>
<dbReference type="AlphaFoldDB" id="A0A3P1ZWD6"/>